<gene>
    <name evidence="2" type="ORF">KIN20_019824</name>
</gene>
<evidence type="ECO:0000313" key="2">
    <source>
        <dbReference type="EMBL" id="KAJ1360769.1"/>
    </source>
</evidence>
<comment type="caution">
    <text evidence="2">The sequence shown here is derived from an EMBL/GenBank/DDBJ whole genome shotgun (WGS) entry which is preliminary data.</text>
</comment>
<name>A0AAD5N5W1_PARTN</name>
<proteinExistence type="predicted"/>
<feature type="non-terminal residue" evidence="2">
    <location>
        <position position="162"/>
    </location>
</feature>
<reference evidence="2" key="1">
    <citation type="submission" date="2021-06" db="EMBL/GenBank/DDBJ databases">
        <title>Parelaphostrongylus tenuis whole genome reference sequence.</title>
        <authorList>
            <person name="Garwood T.J."/>
            <person name="Larsen P.A."/>
            <person name="Fountain-Jones N.M."/>
            <person name="Garbe J.R."/>
            <person name="Macchietto M.G."/>
            <person name="Kania S.A."/>
            <person name="Gerhold R.W."/>
            <person name="Richards J.E."/>
            <person name="Wolf T.M."/>
        </authorList>
    </citation>
    <scope>NUCLEOTIDE SEQUENCE</scope>
    <source>
        <strain evidence="2">MNPRO001-30</strain>
        <tissue evidence="2">Meninges</tissue>
    </source>
</reference>
<keyword evidence="3" id="KW-1185">Reference proteome</keyword>
<sequence>LETNLKRIRDDHLKLETKRLNEVMELKRKVDVLQANQPVSSPSGQPYDITQSGSSSLERDMRSPVSLWEETPRIMSCNRSLHIVRVRSRSNERQLWNDRGGNTSSRCMPVESMRPPNSYAGRHHNRANPVYYSSDGSNGGRDSRPEMPLLSAMPPRGVRKPA</sequence>
<evidence type="ECO:0000256" key="1">
    <source>
        <dbReference type="SAM" id="MobiDB-lite"/>
    </source>
</evidence>
<accession>A0AAD5N5W1</accession>
<organism evidence="2 3">
    <name type="scientific">Parelaphostrongylus tenuis</name>
    <name type="common">Meningeal worm</name>
    <dbReference type="NCBI Taxonomy" id="148309"/>
    <lineage>
        <taxon>Eukaryota</taxon>
        <taxon>Metazoa</taxon>
        <taxon>Ecdysozoa</taxon>
        <taxon>Nematoda</taxon>
        <taxon>Chromadorea</taxon>
        <taxon>Rhabditida</taxon>
        <taxon>Rhabditina</taxon>
        <taxon>Rhabditomorpha</taxon>
        <taxon>Strongyloidea</taxon>
        <taxon>Metastrongylidae</taxon>
        <taxon>Parelaphostrongylus</taxon>
    </lineage>
</organism>
<feature type="region of interest" description="Disordered" evidence="1">
    <location>
        <begin position="95"/>
        <end position="162"/>
    </location>
</feature>
<evidence type="ECO:0000313" key="3">
    <source>
        <dbReference type="Proteomes" id="UP001196413"/>
    </source>
</evidence>
<dbReference type="AlphaFoldDB" id="A0AAD5N5W1"/>
<dbReference type="EMBL" id="JAHQIW010003953">
    <property type="protein sequence ID" value="KAJ1360769.1"/>
    <property type="molecule type" value="Genomic_DNA"/>
</dbReference>
<feature type="compositionally biased region" description="Polar residues" evidence="1">
    <location>
        <begin position="36"/>
        <end position="56"/>
    </location>
</feature>
<feature type="region of interest" description="Disordered" evidence="1">
    <location>
        <begin position="36"/>
        <end position="64"/>
    </location>
</feature>
<protein>
    <submittedName>
        <fullName evidence="2">Uncharacterized protein</fullName>
    </submittedName>
</protein>
<dbReference type="Proteomes" id="UP001196413">
    <property type="component" value="Unassembled WGS sequence"/>
</dbReference>